<evidence type="ECO:0000256" key="1">
    <source>
        <dbReference type="SAM" id="Coils"/>
    </source>
</evidence>
<sequence length="531" mass="58114" precursor="true">MQINHHFSKSLLVLAITTAFPTTLFAQDDDAAARIKSLELKVQQLIDQRAEQDKQIDVLTKELVGISNQVSQSKIVKSEEKGASKGNPVYANFKEGIKFEDGTGNWNLQFNGRVQADYRSFSGDEGNPDTWSIRRARFNTQLGFYQNYLLRLEIDHSAASTRLVNGYVEANWWPQAKFRIGQFKTFKSLENSTTDTYSDFLERSLAYNTYGDDIYERGAMVYGTPFKGSTYAFAVTNGTGQGNDEVLGTTQSKDGKDVTLRATINPAQWAGWDKTVTHVGGWYNHGIQATASASASQTEARGVNFFAPAAFTGDSVDRTRYGVETALAQGPVKFQGEYDVSNYQGTSAAINATTGTGATPAVAARPYDKDIKAWYAEAMWLVTGENYADSYKDGQFGRILPKTNFELNKNGWGALELGLRYSKFDASDFAFANGGCSAATTVRNLGDGSITPAGTCAASGGVGTFTQSKSGGIVLGSNEADAWTLGAKWILNPYTRIMMNYVHTKFDTNINVNGKLDDKEDALTMRAQLDF</sequence>
<evidence type="ECO:0000313" key="3">
    <source>
        <dbReference type="EMBL" id="ADI30237.1"/>
    </source>
</evidence>
<protein>
    <submittedName>
        <fullName evidence="3">Phosphate-selective porin O and P</fullName>
    </submittedName>
</protein>
<feature type="chain" id="PRO_5003094684" evidence="2">
    <location>
        <begin position="27"/>
        <end position="531"/>
    </location>
</feature>
<dbReference type="KEGG" id="meh:M301_1865"/>
<dbReference type="EMBL" id="CP002056">
    <property type="protein sequence ID" value="ADI30237.1"/>
    <property type="molecule type" value="Genomic_DNA"/>
</dbReference>
<keyword evidence="2" id="KW-0732">Signal</keyword>
<reference evidence="4" key="1">
    <citation type="submission" date="2010-05" db="EMBL/GenBank/DDBJ databases">
        <title>Complete sequence of Methylotenera sp. 301.</title>
        <authorList>
            <person name="Lucas S."/>
            <person name="Copeland A."/>
            <person name="Lapidus A."/>
            <person name="Cheng J.-F."/>
            <person name="Bruce D."/>
            <person name="Goodwin L."/>
            <person name="Pitluck S."/>
            <person name="Clum A."/>
            <person name="Land M."/>
            <person name="Hauser L."/>
            <person name="Kyrpides N."/>
            <person name="Ivanova N."/>
            <person name="Chistoservova L."/>
            <person name="Kalyuzhnaya M."/>
            <person name="Woyke T."/>
        </authorList>
    </citation>
    <scope>NUCLEOTIDE SEQUENCE [LARGE SCALE GENOMIC DNA]</scope>
    <source>
        <strain evidence="4">301</strain>
    </source>
</reference>
<dbReference type="Proteomes" id="UP000000383">
    <property type="component" value="Chromosome"/>
</dbReference>
<organism evidence="3 4">
    <name type="scientific">Methylotenera versatilis (strain 301)</name>
    <dbReference type="NCBI Taxonomy" id="666681"/>
    <lineage>
        <taxon>Bacteria</taxon>
        <taxon>Pseudomonadati</taxon>
        <taxon>Pseudomonadota</taxon>
        <taxon>Betaproteobacteria</taxon>
        <taxon>Nitrosomonadales</taxon>
        <taxon>Methylophilaceae</taxon>
        <taxon>Methylotenera</taxon>
    </lineage>
</organism>
<evidence type="ECO:0000256" key="2">
    <source>
        <dbReference type="SAM" id="SignalP"/>
    </source>
</evidence>
<dbReference type="eggNOG" id="COG3746">
    <property type="taxonomic scope" value="Bacteria"/>
</dbReference>
<accession>D7DJK2</accession>
<dbReference type="InterPro" id="IPR010870">
    <property type="entry name" value="Porin_O/P"/>
</dbReference>
<dbReference type="AlphaFoldDB" id="D7DJK2"/>
<feature type="signal peptide" evidence="2">
    <location>
        <begin position="1"/>
        <end position="26"/>
    </location>
</feature>
<proteinExistence type="predicted"/>
<dbReference type="OrthoDB" id="9807854at2"/>
<dbReference type="HOGENOM" id="CLU_031025_3_0_4"/>
<feature type="coiled-coil region" evidence="1">
    <location>
        <begin position="28"/>
        <end position="62"/>
    </location>
</feature>
<dbReference type="Gene3D" id="2.40.160.10">
    <property type="entry name" value="Porin"/>
    <property type="match status" value="1"/>
</dbReference>
<dbReference type="Pfam" id="PF07396">
    <property type="entry name" value="Porin_O_P"/>
    <property type="match status" value="1"/>
</dbReference>
<name>D7DJK2_METV0</name>
<keyword evidence="1" id="KW-0175">Coiled coil</keyword>
<dbReference type="SUPFAM" id="SSF56935">
    <property type="entry name" value="Porins"/>
    <property type="match status" value="1"/>
</dbReference>
<dbReference type="InterPro" id="IPR023614">
    <property type="entry name" value="Porin_dom_sf"/>
</dbReference>
<evidence type="ECO:0000313" key="4">
    <source>
        <dbReference type="Proteomes" id="UP000000383"/>
    </source>
</evidence>
<dbReference type="RefSeq" id="WP_013148549.1">
    <property type="nucleotide sequence ID" value="NC_014207.1"/>
</dbReference>
<reference evidence="3 4" key="2">
    <citation type="journal article" date="2011" name="J. Bacteriol.">
        <title>Genomes of three methylotrophs from a single niche uncover genetic and metabolic divergence of Methylophilaceae.</title>
        <authorList>
            <person name="Lapidus A."/>
            <person name="Clum A."/>
            <person name="Labutti K."/>
            <person name="Kaluzhnaya M.G."/>
            <person name="Lim S."/>
            <person name="Beck D.A."/>
            <person name="Glavina Del Rio T."/>
            <person name="Nolan M."/>
            <person name="Mavromatis K."/>
            <person name="Huntemann M."/>
            <person name="Lucas S."/>
            <person name="Lidstrom M.E."/>
            <person name="Ivanova N."/>
            <person name="Chistoserdova L."/>
        </authorList>
    </citation>
    <scope>NUCLEOTIDE SEQUENCE [LARGE SCALE GENOMIC DNA]</scope>
    <source>
        <strain evidence="3 4">301</strain>
    </source>
</reference>
<keyword evidence="4" id="KW-1185">Reference proteome</keyword>
<dbReference type="STRING" id="666681.M301_1865"/>
<gene>
    <name evidence="3" type="ordered locus">M301_1865</name>
</gene>